<keyword evidence="2" id="KW-1003">Cell membrane</keyword>
<evidence type="ECO:0000313" key="8">
    <source>
        <dbReference type="Proteomes" id="UP000773614"/>
    </source>
</evidence>
<dbReference type="AlphaFoldDB" id="A0A964T3A0"/>
<sequence>MTAGSAEGRVPPVPASARSERLPVVAALAVALALLAALPFVASDYLVVLGTEILILALFAVSTNLLLGYMGYVSLGQAAYFGFGAYGLAALTLLWEWPTVPAMLVTLAGSAVFAIALGSLCLRTSGVRFLLITLAFSQMLYAVLVRTPQMGGDNGIVGIPRPELDAWGIDLWATVPFYYYVLVLFGLTLLILYRFIKSPFGSVIVAVRENEMRARALGYEVWANKLACLTVAGMAAALAGMLQAQNLSFASPELASWRVSAEVLLMVIIGGWRSFLGPAIGALVFIAIREGLSVVTEHYLLFFGLFFMAAVALFREGVSGGLDAVLAKVRRR</sequence>
<dbReference type="InterPro" id="IPR043428">
    <property type="entry name" value="LivM-like"/>
</dbReference>
<name>A0A964T3A0_9HYPH</name>
<keyword evidence="4 6" id="KW-1133">Transmembrane helix</keyword>
<comment type="caution">
    <text evidence="7">The sequence shown here is derived from an EMBL/GenBank/DDBJ whole genome shotgun (WGS) entry which is preliminary data.</text>
</comment>
<organism evidence="7 8">
    <name type="scientific">Propylenella binzhouense</name>
    <dbReference type="NCBI Taxonomy" id="2555902"/>
    <lineage>
        <taxon>Bacteria</taxon>
        <taxon>Pseudomonadati</taxon>
        <taxon>Pseudomonadota</taxon>
        <taxon>Alphaproteobacteria</taxon>
        <taxon>Hyphomicrobiales</taxon>
        <taxon>Propylenellaceae</taxon>
        <taxon>Propylenella</taxon>
    </lineage>
</organism>
<evidence type="ECO:0000256" key="5">
    <source>
        <dbReference type="ARBA" id="ARBA00023136"/>
    </source>
</evidence>
<gene>
    <name evidence="7" type="ORF">E4O86_05315</name>
</gene>
<feature type="transmembrane region" description="Helical" evidence="6">
    <location>
        <begin position="21"/>
        <end position="41"/>
    </location>
</feature>
<dbReference type="InterPro" id="IPR001851">
    <property type="entry name" value="ABC_transp_permease"/>
</dbReference>
<evidence type="ECO:0000256" key="6">
    <source>
        <dbReference type="SAM" id="Phobius"/>
    </source>
</evidence>
<feature type="transmembrane region" description="Helical" evidence="6">
    <location>
        <begin position="79"/>
        <end position="97"/>
    </location>
</feature>
<keyword evidence="5 6" id="KW-0472">Membrane</keyword>
<evidence type="ECO:0000256" key="4">
    <source>
        <dbReference type="ARBA" id="ARBA00022989"/>
    </source>
</evidence>
<evidence type="ECO:0000313" key="7">
    <source>
        <dbReference type="EMBL" id="MYZ47129.1"/>
    </source>
</evidence>
<comment type="subcellular location">
    <subcellularLocation>
        <location evidence="1">Cell membrane</location>
        <topology evidence="1">Multi-pass membrane protein</topology>
    </subcellularLocation>
</comment>
<feature type="transmembrane region" description="Helical" evidence="6">
    <location>
        <begin position="299"/>
        <end position="318"/>
    </location>
</feature>
<feature type="transmembrane region" description="Helical" evidence="6">
    <location>
        <begin position="217"/>
        <end position="243"/>
    </location>
</feature>
<evidence type="ECO:0000256" key="1">
    <source>
        <dbReference type="ARBA" id="ARBA00004651"/>
    </source>
</evidence>
<reference evidence="7" key="1">
    <citation type="submission" date="2019-03" db="EMBL/GenBank/DDBJ databases">
        <title>Afifella sp. nov., isolated from activated sludge.</title>
        <authorList>
            <person name="Li Q."/>
            <person name="Liu Y."/>
        </authorList>
    </citation>
    <scope>NUCLEOTIDE SEQUENCE</scope>
    <source>
        <strain evidence="7">L72</strain>
    </source>
</reference>
<feature type="transmembrane region" description="Helical" evidence="6">
    <location>
        <begin position="103"/>
        <end position="122"/>
    </location>
</feature>
<keyword evidence="3 6" id="KW-0812">Transmembrane</keyword>
<dbReference type="EMBL" id="SPKJ01000010">
    <property type="protein sequence ID" value="MYZ47129.1"/>
    <property type="molecule type" value="Genomic_DNA"/>
</dbReference>
<dbReference type="CDD" id="cd06581">
    <property type="entry name" value="TM_PBP1_LivM_like"/>
    <property type="match status" value="1"/>
</dbReference>
<proteinExistence type="predicted"/>
<dbReference type="Pfam" id="PF02653">
    <property type="entry name" value="BPD_transp_2"/>
    <property type="match status" value="1"/>
</dbReference>
<dbReference type="Proteomes" id="UP000773614">
    <property type="component" value="Unassembled WGS sequence"/>
</dbReference>
<feature type="transmembrane region" description="Helical" evidence="6">
    <location>
        <begin position="47"/>
        <end position="67"/>
    </location>
</feature>
<feature type="transmembrane region" description="Helical" evidence="6">
    <location>
        <begin position="263"/>
        <end position="287"/>
    </location>
</feature>
<evidence type="ECO:0000256" key="3">
    <source>
        <dbReference type="ARBA" id="ARBA00022692"/>
    </source>
</evidence>
<feature type="transmembrane region" description="Helical" evidence="6">
    <location>
        <begin position="129"/>
        <end position="145"/>
    </location>
</feature>
<dbReference type="GO" id="GO:0005886">
    <property type="term" value="C:plasma membrane"/>
    <property type="evidence" value="ECO:0007669"/>
    <property type="project" value="UniProtKB-SubCell"/>
</dbReference>
<feature type="transmembrane region" description="Helical" evidence="6">
    <location>
        <begin position="177"/>
        <end position="196"/>
    </location>
</feature>
<accession>A0A964T3A0</accession>
<dbReference type="GO" id="GO:0015658">
    <property type="term" value="F:branched-chain amino acid transmembrane transporter activity"/>
    <property type="evidence" value="ECO:0007669"/>
    <property type="project" value="InterPro"/>
</dbReference>
<protein>
    <submittedName>
        <fullName evidence="7">Branched-chain amino acid ABC transporter permease</fullName>
    </submittedName>
</protein>
<dbReference type="PANTHER" id="PTHR30482:SF17">
    <property type="entry name" value="ABC TRANSPORTER ATP-BINDING PROTEIN"/>
    <property type="match status" value="1"/>
</dbReference>
<dbReference type="PANTHER" id="PTHR30482">
    <property type="entry name" value="HIGH-AFFINITY BRANCHED-CHAIN AMINO ACID TRANSPORT SYSTEM PERMEASE"/>
    <property type="match status" value="1"/>
</dbReference>
<evidence type="ECO:0000256" key="2">
    <source>
        <dbReference type="ARBA" id="ARBA00022475"/>
    </source>
</evidence>
<keyword evidence="8" id="KW-1185">Reference proteome</keyword>